<protein>
    <submittedName>
        <fullName evidence="1">Uncharacterized protein</fullName>
    </submittedName>
</protein>
<evidence type="ECO:0000313" key="2">
    <source>
        <dbReference type="Proteomes" id="UP000297734"/>
    </source>
</evidence>
<comment type="caution">
    <text evidence="1">The sequence shown here is derived from an EMBL/GenBank/DDBJ whole genome shotgun (WGS) entry which is preliminary data.</text>
</comment>
<accession>A0A4Z0AH65</accession>
<dbReference type="Proteomes" id="UP000297734">
    <property type="component" value="Unassembled WGS sequence"/>
</dbReference>
<proteinExistence type="predicted"/>
<name>A0A4Z0AH65_9PSED</name>
<evidence type="ECO:0000313" key="1">
    <source>
        <dbReference type="EMBL" id="TFY85529.1"/>
    </source>
</evidence>
<reference evidence="1 2" key="1">
    <citation type="journal article" date="2019" name="Syst. Appl. Microbiol.">
        <title>New species of pathogenic Pseudomonas isolated from citrus in Tunisia: Proposal of Pseudomonas kairouanensis sp. nov. and Pseudomonas nabeulensis sp. nov.</title>
        <authorList>
            <person name="Oueslati M."/>
            <person name="Mulet M."/>
            <person name="Gomila M."/>
            <person name="Berge O."/>
            <person name="Hajlaoui M.R."/>
            <person name="Lalucat J."/>
            <person name="Sadfi-Zouaoui N."/>
            <person name="Garcia-Valdes E."/>
        </authorList>
    </citation>
    <scope>NUCLEOTIDE SEQUENCE [LARGE SCALE GENOMIC DNA]</scope>
    <source>
        <strain evidence="1 2">E10B</strain>
    </source>
</reference>
<organism evidence="1 2">
    <name type="scientific">Pseudomonas nabeulensis</name>
    <dbReference type="NCBI Taxonomy" id="2293833"/>
    <lineage>
        <taxon>Bacteria</taxon>
        <taxon>Pseudomonadati</taxon>
        <taxon>Pseudomonadota</taxon>
        <taxon>Gammaproteobacteria</taxon>
        <taxon>Pseudomonadales</taxon>
        <taxon>Pseudomonadaceae</taxon>
        <taxon>Pseudomonas</taxon>
    </lineage>
</organism>
<dbReference type="EMBL" id="QUZT01000098">
    <property type="protein sequence ID" value="TFY85529.1"/>
    <property type="molecule type" value="Genomic_DNA"/>
</dbReference>
<dbReference type="AlphaFoldDB" id="A0A4Z0AH65"/>
<sequence length="65" mass="7089">MKGKHKITTTKWQMAEQVKSEVQGVLKGRSARAHRFLDAALCGECVLEPIGALAGTRSSILVEHD</sequence>
<keyword evidence="2" id="KW-1185">Reference proteome</keyword>
<gene>
    <name evidence="1" type="ORF">DYL61_29445</name>
</gene>